<evidence type="ECO:0000313" key="2">
    <source>
        <dbReference type="EMBL" id="MBE2900149.1"/>
    </source>
</evidence>
<dbReference type="InterPro" id="IPR007404">
    <property type="entry name" value="YdjM-like"/>
</dbReference>
<proteinExistence type="predicted"/>
<comment type="caution">
    <text evidence="2">The sequence shown here is derived from an EMBL/GenBank/DDBJ whole genome shotgun (WGS) entry which is preliminary data.</text>
</comment>
<keyword evidence="1" id="KW-0812">Transmembrane</keyword>
<accession>A0A842YLB8</accession>
<keyword evidence="1" id="KW-1133">Transmembrane helix</keyword>
<feature type="transmembrane region" description="Helical" evidence="1">
    <location>
        <begin position="41"/>
        <end position="60"/>
    </location>
</feature>
<feature type="transmembrane region" description="Helical" evidence="1">
    <location>
        <begin position="200"/>
        <end position="219"/>
    </location>
</feature>
<dbReference type="Pfam" id="PF04307">
    <property type="entry name" value="YdjM"/>
    <property type="match status" value="1"/>
</dbReference>
<dbReference type="EMBL" id="QKOF01000006">
    <property type="protein sequence ID" value="MBE2900149.1"/>
    <property type="molecule type" value="Genomic_DNA"/>
</dbReference>
<dbReference type="OrthoDB" id="118042at2157"/>
<evidence type="ECO:0000313" key="3">
    <source>
        <dbReference type="Proteomes" id="UP000646659"/>
    </source>
</evidence>
<organism evidence="2 3">
    <name type="scientific">Methanothermobacter thermautotrophicus</name>
    <name type="common">Methanobacterium thermoformicicum</name>
    <dbReference type="NCBI Taxonomy" id="145262"/>
    <lineage>
        <taxon>Archaea</taxon>
        <taxon>Methanobacteriati</taxon>
        <taxon>Methanobacteriota</taxon>
        <taxon>Methanomada group</taxon>
        <taxon>Methanobacteria</taxon>
        <taxon>Methanobacteriales</taxon>
        <taxon>Methanobacteriaceae</taxon>
        <taxon>Methanothermobacter</taxon>
    </lineage>
</organism>
<gene>
    <name evidence="2" type="ORF">DNK57_04935</name>
</gene>
<feature type="transmembrane region" description="Helical" evidence="1">
    <location>
        <begin position="88"/>
        <end position="113"/>
    </location>
</feature>
<name>A0A842YLB8_METTF</name>
<dbReference type="Proteomes" id="UP000646659">
    <property type="component" value="Unassembled WGS sequence"/>
</dbReference>
<keyword evidence="2" id="KW-0378">Hydrolase</keyword>
<protein>
    <submittedName>
        <fullName evidence="2">Metal-dependent hydrolase</fullName>
    </submittedName>
</protein>
<feature type="transmembrane region" description="Helical" evidence="1">
    <location>
        <begin position="12"/>
        <end position="35"/>
    </location>
</feature>
<dbReference type="GO" id="GO:0016787">
    <property type="term" value="F:hydrolase activity"/>
    <property type="evidence" value="ECO:0007669"/>
    <property type="project" value="UniProtKB-KW"/>
</dbReference>
<evidence type="ECO:0000256" key="1">
    <source>
        <dbReference type="SAM" id="Phobius"/>
    </source>
</evidence>
<sequence>MSSYRKHALLSIIMAIPVFPAVFPIALAFIGAMIPDMDHEVNSGSVSTIFLLGLVIFLVFYIMGLPYLAGIALMDLALIFYLSRHRGFTHSLIGAFILSACLTVFVLSSFFLLRSLGLDGRASIVVILTGLGFIILNRVLVLPFVLVTLLGVFLTDFPLMNLYTIMGPLLLGFISHDVLDSFTPSGVRFMRPISGRTFRRGFGVMVLVLWAILAVYSLSGLL</sequence>
<feature type="transmembrane region" description="Helical" evidence="1">
    <location>
        <begin position="125"/>
        <end position="154"/>
    </location>
</feature>
<dbReference type="AlphaFoldDB" id="A0A842YLB8"/>
<keyword evidence="1" id="KW-0472">Membrane</keyword>
<reference evidence="2" key="1">
    <citation type="submission" date="2018-06" db="EMBL/GenBank/DDBJ databases">
        <title>Draft genome sequence of Methanothermobacter thermautotrophicus Strain WHS, a thermophilic, hydrogenotrophic methanogen isolated from Washburn Hot Springs in Yellowstone National Park, USA.</title>
        <authorList>
            <person name="Mckay L.J."/>
            <person name="Klingelsmith K."/>
            <person name="Inskeep W.P."/>
            <person name="Fields M.W."/>
        </authorList>
    </citation>
    <scope>NUCLEOTIDE SEQUENCE</scope>
    <source>
        <strain evidence="2">WHS</strain>
    </source>
</reference>
<dbReference type="RefSeq" id="WP_192961934.1">
    <property type="nucleotide sequence ID" value="NZ_QKOF01000006.1"/>
</dbReference>